<evidence type="ECO:0000313" key="1">
    <source>
        <dbReference type="EMBL" id="KAJ9097336.1"/>
    </source>
</evidence>
<gene>
    <name evidence="1" type="ORF">QFC20_006249</name>
</gene>
<dbReference type="Proteomes" id="UP001230649">
    <property type="component" value="Unassembled WGS sequence"/>
</dbReference>
<comment type="caution">
    <text evidence="1">The sequence shown here is derived from an EMBL/GenBank/DDBJ whole genome shotgun (WGS) entry which is preliminary data.</text>
</comment>
<name>A0ACC2VER9_9TREE</name>
<organism evidence="1 2">
    <name type="scientific">Naganishia adeliensis</name>
    <dbReference type="NCBI Taxonomy" id="92952"/>
    <lineage>
        <taxon>Eukaryota</taxon>
        <taxon>Fungi</taxon>
        <taxon>Dikarya</taxon>
        <taxon>Basidiomycota</taxon>
        <taxon>Agaricomycotina</taxon>
        <taxon>Tremellomycetes</taxon>
        <taxon>Filobasidiales</taxon>
        <taxon>Filobasidiaceae</taxon>
        <taxon>Naganishia</taxon>
    </lineage>
</organism>
<keyword evidence="2" id="KW-1185">Reference proteome</keyword>
<evidence type="ECO:0000313" key="2">
    <source>
        <dbReference type="Proteomes" id="UP001230649"/>
    </source>
</evidence>
<sequence length="174" mass="18570">MPPRKGPRNVVKSGNAGNSSKASPLPSKVAATIESSHKKDPNAKDNAPPAVVRPPPSQLKSTNPTKYSASVTLRKRKNKNAQDFDTVRFVAGERVCDGDAAMARHLGAVYALFRVGAVDHGERPGRVFPKTKSTWGICQTVPDAQCSPSSRNERYTRGATASETRGVSLDAVSD</sequence>
<proteinExistence type="predicted"/>
<accession>A0ACC2VER9</accession>
<reference evidence="1" key="1">
    <citation type="submission" date="2023-04" db="EMBL/GenBank/DDBJ databases">
        <title>Draft Genome sequencing of Naganishia species isolated from polar environments using Oxford Nanopore Technology.</title>
        <authorList>
            <person name="Leo P."/>
            <person name="Venkateswaran K."/>
        </authorList>
    </citation>
    <scope>NUCLEOTIDE SEQUENCE</scope>
    <source>
        <strain evidence="1">MNA-CCFEE 5262</strain>
    </source>
</reference>
<protein>
    <submittedName>
        <fullName evidence="1">Uncharacterized protein</fullName>
    </submittedName>
</protein>
<dbReference type="EMBL" id="JASBWS010000105">
    <property type="protein sequence ID" value="KAJ9097336.1"/>
    <property type="molecule type" value="Genomic_DNA"/>
</dbReference>